<keyword evidence="4" id="KW-1185">Reference proteome</keyword>
<feature type="transmembrane region" description="Helical" evidence="2">
    <location>
        <begin position="14"/>
        <end position="33"/>
    </location>
</feature>
<evidence type="ECO:0000256" key="1">
    <source>
        <dbReference type="SAM" id="MobiDB-lite"/>
    </source>
</evidence>
<reference evidence="3" key="2">
    <citation type="journal article" date="2022" name="Microb. Genom.">
        <title>A chromosome-scale genome assembly of the tomato pathogen Cladosporium fulvum reveals a compartmentalized genome architecture and the presence of a dispensable chromosome.</title>
        <authorList>
            <person name="Zaccaron A.Z."/>
            <person name="Chen L.H."/>
            <person name="Samaras A."/>
            <person name="Stergiopoulos I."/>
        </authorList>
    </citation>
    <scope>NUCLEOTIDE SEQUENCE</scope>
    <source>
        <strain evidence="3">Race5_Kim</strain>
    </source>
</reference>
<proteinExistence type="predicted"/>
<organism evidence="3 4">
    <name type="scientific">Passalora fulva</name>
    <name type="common">Tomato leaf mold</name>
    <name type="synonym">Cladosporium fulvum</name>
    <dbReference type="NCBI Taxonomy" id="5499"/>
    <lineage>
        <taxon>Eukaryota</taxon>
        <taxon>Fungi</taxon>
        <taxon>Dikarya</taxon>
        <taxon>Ascomycota</taxon>
        <taxon>Pezizomycotina</taxon>
        <taxon>Dothideomycetes</taxon>
        <taxon>Dothideomycetidae</taxon>
        <taxon>Mycosphaerellales</taxon>
        <taxon>Mycosphaerellaceae</taxon>
        <taxon>Fulvia</taxon>
    </lineage>
</organism>
<feature type="compositionally biased region" description="Acidic residues" evidence="1">
    <location>
        <begin position="88"/>
        <end position="108"/>
    </location>
</feature>
<dbReference type="RefSeq" id="XP_047756707.1">
    <property type="nucleotide sequence ID" value="XM_047900944.1"/>
</dbReference>
<dbReference type="Proteomes" id="UP000756132">
    <property type="component" value="Chromosome 1"/>
</dbReference>
<dbReference type="AlphaFoldDB" id="A0A9Q8L7R5"/>
<name>A0A9Q8L7R5_PASFU</name>
<accession>A0A9Q8L7R5</accession>
<dbReference type="KEGG" id="ffu:CLAFUR5_01796"/>
<feature type="region of interest" description="Disordered" evidence="1">
    <location>
        <begin position="81"/>
        <end position="122"/>
    </location>
</feature>
<evidence type="ECO:0000313" key="4">
    <source>
        <dbReference type="Proteomes" id="UP000756132"/>
    </source>
</evidence>
<gene>
    <name evidence="3" type="ORF">CLAFUR5_01796</name>
</gene>
<dbReference type="EMBL" id="CP090163">
    <property type="protein sequence ID" value="UJO12341.1"/>
    <property type="molecule type" value="Genomic_DNA"/>
</dbReference>
<protein>
    <submittedName>
        <fullName evidence="3">Uncharacterized protein</fullName>
    </submittedName>
</protein>
<keyword evidence="2" id="KW-0812">Transmembrane</keyword>
<keyword evidence="2" id="KW-1133">Transmembrane helix</keyword>
<reference evidence="3" key="1">
    <citation type="submission" date="2021-12" db="EMBL/GenBank/DDBJ databases">
        <authorList>
            <person name="Zaccaron A."/>
            <person name="Stergiopoulos I."/>
        </authorList>
    </citation>
    <scope>NUCLEOTIDE SEQUENCE</scope>
    <source>
        <strain evidence="3">Race5_Kim</strain>
    </source>
</reference>
<dbReference type="OMA" id="DPNETWP"/>
<dbReference type="GeneID" id="71981674"/>
<evidence type="ECO:0000313" key="3">
    <source>
        <dbReference type="EMBL" id="UJO12341.1"/>
    </source>
</evidence>
<dbReference type="OrthoDB" id="5337308at2759"/>
<keyword evidence="2" id="KW-0472">Membrane</keyword>
<sequence length="395" mass="43763">MPPVVLEPTRRRRMGTAVATLWVVVSFLCLLWANRKHNELRQESSLDRVDNAPLPVVQPQSPAELNRLEVADVNLYSPLIKRIAQSDTEPDSDSDDEDEDDEDEDQESDGAGGGDPNETWPKQVARGCQLVELMKTKDSELEAKHRTPWNSCNQLEQYGWELSKDTTGDLGAHPNADEQKDSVNSALGKLGIPQLPSEPNDQSGGWQKVAWIHSRQSTVNGVTYPATGAYIINYYNPGSGIIIAANVKSAAKMRPDLPKDQLVPLGQWSDITALTWADMCQIHSQSCRTLRYVMHINIAGDVAGEILPEVIDKELDELGSYDDAVTVLGMPDSDKARAAIGFPNGRGVGYLLVQHKAMFGDTRTIREIKVWNSNNGVQEQMSFFNEVPNMLYSFS</sequence>
<evidence type="ECO:0000256" key="2">
    <source>
        <dbReference type="SAM" id="Phobius"/>
    </source>
</evidence>